<dbReference type="PRINTS" id="PR00959">
    <property type="entry name" value="MEVGALKINASE"/>
</dbReference>
<reference evidence="5" key="1">
    <citation type="submission" date="2018-05" db="EMBL/GenBank/DDBJ databases">
        <authorList>
            <person name="Lanie J.A."/>
            <person name="Ng W.-L."/>
            <person name="Kazmierczak K.M."/>
            <person name="Andrzejewski T.M."/>
            <person name="Davidsen T.M."/>
            <person name="Wayne K.J."/>
            <person name="Tettelin H."/>
            <person name="Glass J.I."/>
            <person name="Rusch D."/>
            <person name="Podicherti R."/>
            <person name="Tsui H.-C.T."/>
            <person name="Winkler M.E."/>
        </authorList>
    </citation>
    <scope>NUCLEOTIDE SEQUENCE</scope>
</reference>
<evidence type="ECO:0000256" key="1">
    <source>
        <dbReference type="ARBA" id="ARBA00022741"/>
    </source>
</evidence>
<organism evidence="5">
    <name type="scientific">marine metagenome</name>
    <dbReference type="NCBI Taxonomy" id="408172"/>
    <lineage>
        <taxon>unclassified sequences</taxon>
        <taxon>metagenomes</taxon>
        <taxon>ecological metagenomes</taxon>
    </lineage>
</organism>
<dbReference type="Pfam" id="PF10509">
    <property type="entry name" value="GalKase_gal_bdg"/>
    <property type="match status" value="1"/>
</dbReference>
<dbReference type="AlphaFoldDB" id="A0A381Y5R9"/>
<dbReference type="Pfam" id="PF00288">
    <property type="entry name" value="GHMP_kinases_N"/>
    <property type="match status" value="1"/>
</dbReference>
<feature type="non-terminal residue" evidence="5">
    <location>
        <position position="213"/>
    </location>
</feature>
<feature type="domain" description="GHMP kinase N-terminal" evidence="3">
    <location>
        <begin position="76"/>
        <end position="160"/>
    </location>
</feature>
<dbReference type="InterPro" id="IPR000705">
    <property type="entry name" value="Galactokinase"/>
</dbReference>
<dbReference type="SUPFAM" id="SSF54211">
    <property type="entry name" value="Ribosomal protein S5 domain 2-like"/>
    <property type="match status" value="1"/>
</dbReference>
<gene>
    <name evidence="5" type="ORF">METZ01_LOCUS124591</name>
</gene>
<dbReference type="EMBL" id="UINC01017338">
    <property type="protein sequence ID" value="SVA71737.1"/>
    <property type="molecule type" value="Genomic_DNA"/>
</dbReference>
<name>A0A381Y5R9_9ZZZZ</name>
<dbReference type="PANTHER" id="PTHR10457:SF7">
    <property type="entry name" value="GALACTOKINASE-RELATED"/>
    <property type="match status" value="1"/>
</dbReference>
<dbReference type="InterPro" id="IPR019539">
    <property type="entry name" value="GalKase_N"/>
</dbReference>
<dbReference type="InterPro" id="IPR006204">
    <property type="entry name" value="GHMP_kinase_N_dom"/>
</dbReference>
<dbReference type="PRINTS" id="PR00473">
    <property type="entry name" value="GALCTOKINASE"/>
</dbReference>
<dbReference type="Gene3D" id="3.30.230.120">
    <property type="match status" value="1"/>
</dbReference>
<protein>
    <recommendedName>
        <fullName evidence="6">GHMP kinase N-terminal domain-containing protein</fullName>
    </recommendedName>
</protein>
<feature type="non-terminal residue" evidence="5">
    <location>
        <position position="1"/>
    </location>
</feature>
<keyword evidence="2" id="KW-0067">ATP-binding</keyword>
<evidence type="ECO:0000256" key="2">
    <source>
        <dbReference type="ARBA" id="ARBA00022840"/>
    </source>
</evidence>
<feature type="domain" description="Galactokinase N-terminal" evidence="4">
    <location>
        <begin position="4"/>
        <end position="34"/>
    </location>
</feature>
<evidence type="ECO:0000259" key="4">
    <source>
        <dbReference type="Pfam" id="PF10509"/>
    </source>
</evidence>
<keyword evidence="1" id="KW-0547">Nucleotide-binding</keyword>
<sequence length="213" mass="23704">LNIQTPSRICLFGEHQDYLGLPVIAMAVSLYSWVKGSKNRSKEVIINKPDINETECFSLDDISYTNERDYYKSGIKVCQDEGLQFSVGFDVEVTSEIPIQAGCSSSSSIMVGWIQFLSQMANEPINLQPDKIAELAYKAEVLEFSEPGGMMDQYSTSLGGMLYLESEPKIAATPFNPIPGTFVLGDSMVKKDTQGILHRCKNNRLKITKEIIN</sequence>
<dbReference type="GO" id="GO:0005829">
    <property type="term" value="C:cytosol"/>
    <property type="evidence" value="ECO:0007669"/>
    <property type="project" value="TreeGrafter"/>
</dbReference>
<dbReference type="GO" id="GO:0004335">
    <property type="term" value="F:galactokinase activity"/>
    <property type="evidence" value="ECO:0007669"/>
    <property type="project" value="InterPro"/>
</dbReference>
<dbReference type="GO" id="GO:0006012">
    <property type="term" value="P:galactose metabolic process"/>
    <property type="evidence" value="ECO:0007669"/>
    <property type="project" value="InterPro"/>
</dbReference>
<accession>A0A381Y5R9</accession>
<evidence type="ECO:0008006" key="6">
    <source>
        <dbReference type="Google" id="ProtNLM"/>
    </source>
</evidence>
<dbReference type="GO" id="GO:0005524">
    <property type="term" value="F:ATP binding"/>
    <property type="evidence" value="ECO:0007669"/>
    <property type="project" value="UniProtKB-KW"/>
</dbReference>
<evidence type="ECO:0000259" key="3">
    <source>
        <dbReference type="Pfam" id="PF00288"/>
    </source>
</evidence>
<proteinExistence type="predicted"/>
<dbReference type="InterPro" id="IPR020568">
    <property type="entry name" value="Ribosomal_Su5_D2-typ_SF"/>
</dbReference>
<evidence type="ECO:0000313" key="5">
    <source>
        <dbReference type="EMBL" id="SVA71737.1"/>
    </source>
</evidence>
<dbReference type="PANTHER" id="PTHR10457">
    <property type="entry name" value="MEVALONATE KINASE/GALACTOKINASE"/>
    <property type="match status" value="1"/>
</dbReference>